<keyword evidence="1" id="KW-0808">Transferase</keyword>
<dbReference type="Proteomes" id="UP000886998">
    <property type="component" value="Unassembled WGS sequence"/>
</dbReference>
<keyword evidence="1" id="KW-0695">RNA-directed DNA polymerase</keyword>
<organism evidence="1 2">
    <name type="scientific">Trichonephila inaurata madagascariensis</name>
    <dbReference type="NCBI Taxonomy" id="2747483"/>
    <lineage>
        <taxon>Eukaryota</taxon>
        <taxon>Metazoa</taxon>
        <taxon>Ecdysozoa</taxon>
        <taxon>Arthropoda</taxon>
        <taxon>Chelicerata</taxon>
        <taxon>Arachnida</taxon>
        <taxon>Araneae</taxon>
        <taxon>Araneomorphae</taxon>
        <taxon>Entelegynae</taxon>
        <taxon>Araneoidea</taxon>
        <taxon>Nephilidae</taxon>
        <taxon>Trichonephila</taxon>
        <taxon>Trichonephila inaurata</taxon>
    </lineage>
</organism>
<evidence type="ECO:0000313" key="2">
    <source>
        <dbReference type="Proteomes" id="UP000886998"/>
    </source>
</evidence>
<reference evidence="1" key="1">
    <citation type="submission" date="2020-08" db="EMBL/GenBank/DDBJ databases">
        <title>Multicomponent nature underlies the extraordinary mechanical properties of spider dragline silk.</title>
        <authorList>
            <person name="Kono N."/>
            <person name="Nakamura H."/>
            <person name="Mori M."/>
            <person name="Yoshida Y."/>
            <person name="Ohtoshi R."/>
            <person name="Malay A.D."/>
            <person name="Moran D.A.P."/>
            <person name="Tomita M."/>
            <person name="Numata K."/>
            <person name="Arakawa K."/>
        </authorList>
    </citation>
    <scope>NUCLEOTIDE SEQUENCE</scope>
</reference>
<sequence>MLLVSLNKPQSEAEISQNNTRKFKLFKLELARFNGDPKDFLNFWSQFEKILIDSDIDDDDKLYYLIQYSVTGSKMFRLVSSFPPTKENCSKAVQQVKELFSREDLLVQIYIRHLLGLVMQNATGKTKLELSELYDVLKSKLLALESLGRTQEKFADFFGAPRGVVFTGSHATDLGEVQEC</sequence>
<dbReference type="EMBL" id="BMAV01008439">
    <property type="protein sequence ID" value="GFY52049.1"/>
    <property type="molecule type" value="Genomic_DNA"/>
</dbReference>
<keyword evidence="1" id="KW-0548">Nucleotidyltransferase</keyword>
<accession>A0A8X6XGJ7</accession>
<name>A0A8X6XGJ7_9ARAC</name>
<dbReference type="GO" id="GO:0003964">
    <property type="term" value="F:RNA-directed DNA polymerase activity"/>
    <property type="evidence" value="ECO:0007669"/>
    <property type="project" value="UniProtKB-KW"/>
</dbReference>
<dbReference type="AlphaFoldDB" id="A0A8X6XGJ7"/>
<gene>
    <name evidence="1" type="primary">X975_15193</name>
    <name evidence="1" type="ORF">TNIN_309581</name>
</gene>
<dbReference type="OrthoDB" id="5967017at2759"/>
<proteinExistence type="predicted"/>
<evidence type="ECO:0000313" key="1">
    <source>
        <dbReference type="EMBL" id="GFY52049.1"/>
    </source>
</evidence>
<keyword evidence="2" id="KW-1185">Reference proteome</keyword>
<protein>
    <submittedName>
        <fullName evidence="1">Putative RNA-directed DNA polymerase from transposon X-element</fullName>
    </submittedName>
</protein>
<comment type="caution">
    <text evidence="1">The sequence shown here is derived from an EMBL/GenBank/DDBJ whole genome shotgun (WGS) entry which is preliminary data.</text>
</comment>